<evidence type="ECO:0000256" key="1">
    <source>
        <dbReference type="SAM" id="Phobius"/>
    </source>
</evidence>
<evidence type="ECO:0000313" key="5">
    <source>
        <dbReference type="Proteomes" id="UP001107960"/>
    </source>
</evidence>
<dbReference type="EMBL" id="JACXXP010000006">
    <property type="protein sequence ID" value="MBD3904474.1"/>
    <property type="molecule type" value="Genomic_DNA"/>
</dbReference>
<proteinExistence type="predicted"/>
<reference evidence="3" key="1">
    <citation type="submission" date="2021-11" db="EMBL/GenBank/DDBJ databases">
        <title>Description of novel Chryseobacterium species.</title>
        <authorList>
            <person name="Saticioglu I.B."/>
            <person name="Ay H."/>
            <person name="Altun S."/>
            <person name="Duman M."/>
        </authorList>
    </citation>
    <scope>NUCLEOTIDE SEQUENCE</scope>
    <source>
        <strain evidence="3">C-39</strain>
    </source>
</reference>
<evidence type="ECO:0000313" key="4">
    <source>
        <dbReference type="Proteomes" id="UP000603715"/>
    </source>
</evidence>
<dbReference type="Proteomes" id="UP001107960">
    <property type="component" value="Unassembled WGS sequence"/>
</dbReference>
<comment type="caution">
    <text evidence="3">The sequence shown here is derived from an EMBL/GenBank/DDBJ whole genome shotgun (WGS) entry which is preliminary data.</text>
</comment>
<dbReference type="EMBL" id="JAJJML010000001">
    <property type="protein sequence ID" value="MCC9032707.1"/>
    <property type="molecule type" value="Genomic_DNA"/>
</dbReference>
<dbReference type="Proteomes" id="UP000603715">
    <property type="component" value="Unassembled WGS sequence"/>
</dbReference>
<feature type="transmembrane region" description="Helical" evidence="1">
    <location>
        <begin position="184"/>
        <end position="205"/>
    </location>
</feature>
<gene>
    <name evidence="2" type="ORF">IEW27_07705</name>
    <name evidence="3" type="ORF">LNP80_00355</name>
</gene>
<keyword evidence="4" id="KW-1185">Reference proteome</keyword>
<accession>A0A9Q3YRD6</accession>
<name>A0A9Q3YRD6_9FLAO</name>
<sequence length="661" mass="76444">MKMRIFLKKLQMYHQNISQPIYYTGINPNSLQIVNGLIPDNEWIEFTEDSDNLDKLNLSWRLRENGAEAKSTSNLEKGSSDQITFVNKAYLYIKEWLNDHVSAALNGIEVRLQVDGGIFSDFVIKNDGLSYCDDDTCTIDLMLKQKDEVYSCIQTTLIADNHSGMFSGSYQHPRIAYCDEFRPSWLLTVLWSWMAIQGVVTQITYTSLYPVIWLIITIINAIISVLRTLGFKKIKKIDKPIRPDELWDRMKEDMIMTGGCGREHPAPLVRDYISNVCSKCGVKVGAQSIPLFYDPSSDYYNMVMMSAEVKKGVKYEDTTTFWIDDNKPLWTLDMFLNELKPVFNAKWYIKNNTLYFARKDFDQYSDYIFDFTGNDRSLIVEGICYTWNEEKKRAYANCGYTTDAFDNMSMDAKSRFNDIVEWNNPINPMLEGEANKIVNSFAAARFRQDGILKDYIAESLKYIWIAAAISGGLANLLLVPLRDKMREYKYNLIIQNDTLTMPKLLIWDGQSKRSAKIKWFYEYNVSLPPINGVNNPTGRTYKQVHEFDYDYDDYYNENNKLINYPLAFDANFTGNLYDRFHQIDDPRVNPPMNKNFELKISLCTPELLRLGVFDGSLDIAIGRKVKLNAGQYYKEGTIEEIELSFDASDKLGRWIKIKGTA</sequence>
<keyword evidence="1" id="KW-0472">Membrane</keyword>
<reference evidence="4" key="2">
    <citation type="submission" date="2023-07" db="EMBL/GenBank/DDBJ databases">
        <title>Description of novel Chryseobacterium sp. strain C-2.</title>
        <authorList>
            <person name="Saticioglu I.B."/>
        </authorList>
    </citation>
    <scope>NUCLEOTIDE SEQUENCE [LARGE SCALE GENOMIC DNA]</scope>
    <source>
        <strain evidence="4">C-2</strain>
    </source>
</reference>
<protein>
    <submittedName>
        <fullName evidence="3">Uncharacterized protein</fullName>
    </submittedName>
</protein>
<evidence type="ECO:0000313" key="2">
    <source>
        <dbReference type="EMBL" id="MBD3904474.1"/>
    </source>
</evidence>
<feature type="transmembrane region" description="Helical" evidence="1">
    <location>
        <begin position="211"/>
        <end position="229"/>
    </location>
</feature>
<reference evidence="2" key="3">
    <citation type="submission" date="2024-05" db="EMBL/GenBank/DDBJ databases">
        <title>Description of novel Chryseobacterium sp. strain C-2.</title>
        <authorList>
            <person name="Saticioglu I.B."/>
        </authorList>
    </citation>
    <scope>NUCLEOTIDE SEQUENCE</scope>
    <source>
        <strain evidence="2">C-2</strain>
    </source>
</reference>
<feature type="transmembrane region" description="Helical" evidence="1">
    <location>
        <begin position="462"/>
        <end position="481"/>
    </location>
</feature>
<keyword evidence="1" id="KW-1133">Transmembrane helix</keyword>
<organism evidence="3 5">
    <name type="scientific">Chryseobacterium muglaense</name>
    <dbReference type="NCBI Taxonomy" id="2893752"/>
    <lineage>
        <taxon>Bacteria</taxon>
        <taxon>Pseudomonadati</taxon>
        <taxon>Bacteroidota</taxon>
        <taxon>Flavobacteriia</taxon>
        <taxon>Flavobacteriales</taxon>
        <taxon>Weeksellaceae</taxon>
        <taxon>Chryseobacterium group</taxon>
        <taxon>Chryseobacterium</taxon>
    </lineage>
</organism>
<keyword evidence="1" id="KW-0812">Transmembrane</keyword>
<dbReference type="RefSeq" id="WP_191179023.1">
    <property type="nucleotide sequence ID" value="NZ_JACXXP010000006.1"/>
</dbReference>
<dbReference type="AlphaFoldDB" id="A0A9Q3YRD6"/>
<evidence type="ECO:0000313" key="3">
    <source>
        <dbReference type="EMBL" id="MCC9032707.1"/>
    </source>
</evidence>